<dbReference type="EMBL" id="FOLH01000001">
    <property type="protein sequence ID" value="SFB80874.1"/>
    <property type="molecule type" value="Genomic_DNA"/>
</dbReference>
<dbReference type="Proteomes" id="UP000199058">
    <property type="component" value="Unassembled WGS sequence"/>
</dbReference>
<proteinExistence type="predicted"/>
<organism evidence="2 3">
    <name type="scientific">Marinospirillum celere</name>
    <dbReference type="NCBI Taxonomy" id="1122252"/>
    <lineage>
        <taxon>Bacteria</taxon>
        <taxon>Pseudomonadati</taxon>
        <taxon>Pseudomonadota</taxon>
        <taxon>Gammaproteobacteria</taxon>
        <taxon>Oceanospirillales</taxon>
        <taxon>Oceanospirillaceae</taxon>
        <taxon>Marinospirillum</taxon>
    </lineage>
</organism>
<dbReference type="InterPro" id="IPR055729">
    <property type="entry name" value="DUF7305"/>
</dbReference>
<dbReference type="STRING" id="1122252.SAMN05660443_0259"/>
<reference evidence="2 3" key="1">
    <citation type="submission" date="2016-10" db="EMBL/GenBank/DDBJ databases">
        <authorList>
            <person name="de Groot N.N."/>
        </authorList>
    </citation>
    <scope>NUCLEOTIDE SEQUENCE [LARGE SCALE GENOMIC DNA]</scope>
    <source>
        <strain evidence="2 3">DSM 18438</strain>
    </source>
</reference>
<evidence type="ECO:0000313" key="2">
    <source>
        <dbReference type="EMBL" id="SFB80874.1"/>
    </source>
</evidence>
<sequence>MKTRIPTQVKPQNQQGFILVLALLLMLFVGTAIISGIDRTGTETRIAQSRVMAASIQAAAEAGIFTLRSEAGNAEHANADLSASCEYFIEAVEGDYSDPQNFMDEPEIWWHLDETKSDTQIECSELEQGDSIFMAVQAWQGSEDQQSMVSQVGMGITITFDLIPENGQNGGGNDSPHGNKTAGEVLNETFGEDAARAIGDITTTGNANIFGDVALGGQLSEGGRPGVGVQGSSGTYGGASDPFNLEAIIDHMNLKDLPLSNPSIDSFNVEPGSLKNENGVEVVGSGQFETKTFLGEEYHAVRLNELDVGGTNTATGNVLLFVDGDLDLSNRTTFRMANDSSLVLIVSGAINFGNFFSTEPQVPVNNTGLPTFALMTTTSDKVSLGRLDDMYGMIYAANAEVDIGAAGSRFTGQIFADEITLRANNSVITFQQAFDAEKLSNLSAGDSSGDFVFGPSQDTNIDFEFF</sequence>
<gene>
    <name evidence="2" type="ORF">SAMN05660443_0259</name>
</gene>
<keyword evidence="3" id="KW-1185">Reference proteome</keyword>
<name>A0A1I1E1D0_9GAMM</name>
<dbReference type="OrthoDB" id="6120868at2"/>
<dbReference type="AlphaFoldDB" id="A0A1I1E1D0"/>
<feature type="domain" description="DUF7305" evidence="1">
    <location>
        <begin position="306"/>
        <end position="433"/>
    </location>
</feature>
<dbReference type="Pfam" id="PF23981">
    <property type="entry name" value="DUF7305"/>
    <property type="match status" value="1"/>
</dbReference>
<evidence type="ECO:0000259" key="1">
    <source>
        <dbReference type="Pfam" id="PF23981"/>
    </source>
</evidence>
<dbReference type="RefSeq" id="WP_091958011.1">
    <property type="nucleotide sequence ID" value="NZ_FOLH01000001.1"/>
</dbReference>
<accession>A0A1I1E1D0</accession>
<evidence type="ECO:0000313" key="3">
    <source>
        <dbReference type="Proteomes" id="UP000199058"/>
    </source>
</evidence>
<protein>
    <recommendedName>
        <fullName evidence="1">DUF7305 domain-containing protein</fullName>
    </recommendedName>
</protein>